<feature type="region of interest" description="Disordered" evidence="1">
    <location>
        <begin position="465"/>
        <end position="493"/>
    </location>
</feature>
<dbReference type="PANTHER" id="PTHR47203:SF1">
    <property type="entry name" value="HYPOTHETICAL BASE EXCISION DNA REPAIR PROTEIN (EUROFUNG)"/>
    <property type="match status" value="1"/>
</dbReference>
<dbReference type="AlphaFoldDB" id="A0A1Q5UM28"/>
<feature type="domain" description="HhH-GPD" evidence="2">
    <location>
        <begin position="391"/>
        <end position="602"/>
    </location>
</feature>
<keyword evidence="4" id="KW-1185">Reference proteome</keyword>
<evidence type="ECO:0000313" key="4">
    <source>
        <dbReference type="Proteomes" id="UP000186955"/>
    </source>
</evidence>
<feature type="compositionally biased region" description="Polar residues" evidence="1">
    <location>
        <begin position="15"/>
        <end position="24"/>
    </location>
</feature>
<dbReference type="Gene3D" id="1.10.1670.10">
    <property type="entry name" value="Helix-hairpin-Helix base-excision DNA repair enzymes (C-terminal)"/>
    <property type="match status" value="1"/>
</dbReference>
<dbReference type="STRING" id="1316194.A0A1Q5UM28"/>
<gene>
    <name evidence="3" type="ORF">PENSUB_694</name>
</gene>
<dbReference type="GO" id="GO:0000702">
    <property type="term" value="F:oxidized base lesion DNA N-glycosylase activity"/>
    <property type="evidence" value="ECO:0007669"/>
    <property type="project" value="UniProtKB-ARBA"/>
</dbReference>
<dbReference type="Pfam" id="PF00730">
    <property type="entry name" value="HhH-GPD"/>
    <property type="match status" value="1"/>
</dbReference>
<feature type="region of interest" description="Disordered" evidence="1">
    <location>
        <begin position="174"/>
        <end position="210"/>
    </location>
</feature>
<proteinExistence type="predicted"/>
<dbReference type="InterPro" id="IPR011257">
    <property type="entry name" value="DNA_glycosylase"/>
</dbReference>
<accession>A0A1Q5UM28</accession>
<evidence type="ECO:0000256" key="1">
    <source>
        <dbReference type="SAM" id="MobiDB-lite"/>
    </source>
</evidence>
<feature type="region of interest" description="Disordered" evidence="1">
    <location>
        <begin position="715"/>
        <end position="807"/>
    </location>
</feature>
<feature type="compositionally biased region" description="Polar residues" evidence="1">
    <location>
        <begin position="182"/>
        <end position="205"/>
    </location>
</feature>
<dbReference type="InterPro" id="IPR023170">
    <property type="entry name" value="HhH_base_excis_C"/>
</dbReference>
<dbReference type="PANTHER" id="PTHR47203">
    <property type="match status" value="1"/>
</dbReference>
<feature type="region of interest" description="Disordered" evidence="1">
    <location>
        <begin position="1"/>
        <end position="159"/>
    </location>
</feature>
<feature type="compositionally biased region" description="Polar residues" evidence="1">
    <location>
        <begin position="95"/>
        <end position="110"/>
    </location>
</feature>
<protein>
    <recommendedName>
        <fullName evidence="2">HhH-GPD domain-containing protein</fullName>
    </recommendedName>
</protein>
<dbReference type="SUPFAM" id="SSF48150">
    <property type="entry name" value="DNA-glycosylase"/>
    <property type="match status" value="1"/>
</dbReference>
<dbReference type="EMBL" id="MNBE01000128">
    <property type="protein sequence ID" value="OKP13503.1"/>
    <property type="molecule type" value="Genomic_DNA"/>
</dbReference>
<dbReference type="CDD" id="cd00056">
    <property type="entry name" value="ENDO3c"/>
    <property type="match status" value="1"/>
</dbReference>
<dbReference type="InterPro" id="IPR003265">
    <property type="entry name" value="HhH-GPD_domain"/>
</dbReference>
<reference evidence="3 4" key="1">
    <citation type="submission" date="2016-10" db="EMBL/GenBank/DDBJ databases">
        <title>Genome sequence of the ascomycete fungus Penicillium subrubescens.</title>
        <authorList>
            <person name="De Vries R.P."/>
            <person name="Peng M."/>
            <person name="Dilokpimol A."/>
            <person name="Hilden K."/>
            <person name="Makela M.R."/>
            <person name="Grigoriev I."/>
            <person name="Riley R."/>
            <person name="Granchi Z."/>
        </authorList>
    </citation>
    <scope>NUCLEOTIDE SEQUENCE [LARGE SCALE GENOMIC DNA]</scope>
    <source>
        <strain evidence="3 4">CBS 132785</strain>
    </source>
</reference>
<feature type="compositionally biased region" description="Polar residues" evidence="1">
    <location>
        <begin position="476"/>
        <end position="489"/>
    </location>
</feature>
<feature type="compositionally biased region" description="Basic residues" evidence="1">
    <location>
        <begin position="650"/>
        <end position="670"/>
    </location>
</feature>
<feature type="compositionally biased region" description="Basic and acidic residues" evidence="1">
    <location>
        <begin position="465"/>
        <end position="474"/>
    </location>
</feature>
<dbReference type="GO" id="GO:0006285">
    <property type="term" value="P:base-excision repair, AP site formation"/>
    <property type="evidence" value="ECO:0007669"/>
    <property type="project" value="UniProtKB-ARBA"/>
</dbReference>
<feature type="compositionally biased region" description="Polar residues" evidence="1">
    <location>
        <begin position="144"/>
        <end position="159"/>
    </location>
</feature>
<organism evidence="3 4">
    <name type="scientific">Penicillium subrubescens</name>
    <dbReference type="NCBI Taxonomy" id="1316194"/>
    <lineage>
        <taxon>Eukaryota</taxon>
        <taxon>Fungi</taxon>
        <taxon>Dikarya</taxon>
        <taxon>Ascomycota</taxon>
        <taxon>Pezizomycotina</taxon>
        <taxon>Eurotiomycetes</taxon>
        <taxon>Eurotiomycetidae</taxon>
        <taxon>Eurotiales</taxon>
        <taxon>Aspergillaceae</taxon>
        <taxon>Penicillium</taxon>
    </lineage>
</organism>
<name>A0A1Q5UM28_9EURO</name>
<evidence type="ECO:0000259" key="2">
    <source>
        <dbReference type="SMART" id="SM00478"/>
    </source>
</evidence>
<evidence type="ECO:0000313" key="3">
    <source>
        <dbReference type="EMBL" id="OKP13503.1"/>
    </source>
</evidence>
<feature type="region of interest" description="Disordered" evidence="1">
    <location>
        <begin position="639"/>
        <end position="670"/>
    </location>
</feature>
<feature type="compositionally biased region" description="Basic residues" evidence="1">
    <location>
        <begin position="755"/>
        <end position="765"/>
    </location>
</feature>
<dbReference type="SMART" id="SM00478">
    <property type="entry name" value="ENDO3c"/>
    <property type="match status" value="1"/>
</dbReference>
<dbReference type="Proteomes" id="UP000186955">
    <property type="component" value="Unassembled WGS sequence"/>
</dbReference>
<dbReference type="Gene3D" id="1.10.340.30">
    <property type="entry name" value="Hypothetical protein, domain 2"/>
    <property type="match status" value="1"/>
</dbReference>
<sequence length="807" mass="86181">MARPTTRSRAKDGLSTASITQTVPQKRKRAAPNSKKGSASDSSVRNEEVEATGMNGVSTSPVTDSEPANEASSKLRIIVGHEQPVTPSPGVGANEPQSGSTAVTDNFQTPNTPPTIPSPVEGDSGISLASADKEAFPPKENGVYETSTEPTKPSAFTNTVDKADEVLEEIGLGKVDAPPATAPNSQHETLTALTPSEPTNDSETGPDTLADPVVIQNGVEKKDQLPDGIDTNASVPDPQPTIAVQDTPAFIELPHNMGTVPVSTGVVSSTVPPGSLLNEIQSQPLGGTNVAELTPDVKPAADTVIPTSPAAQGPDAAKKPVKKFDYGLTPGRTPYPDFKFPSAEACHQVNDLLSKAHGEVIAPKTIPDPSLTVTGCGEVPSVLDALVRTLLSGATSGSNSAKAFNGLVQRFGTLTEGIGKGSVNWDAVRRAPLQDVFEAIKSGGLADIKSKNLKALLDQVYEENQERKNRHAVEESSPTGNEKSNMSTDEAQEAEEVKEYDIASAKDHFLNLQYIHKYKASKAMRALIRYPGIGPKTAACVLLFCLQRPCFAVDTHIFRICKWLGWVPDKANEITAFSHLDVKIPDELKYSLHQLFIKHGKECPRCRAITSPTSADWDKGCVIEDLVKRTGRKKIVPSRTHVQAGPAKRASTRKSTVGKKATKGKRVAAKTIKKSTVTRATKESVDKEPVALEIASAETVEQPEQTQPAVEGTLELAQQNPLKRKRDDSEAQLPQRRQPIRATRNASQTITSKAKSAKNKKKAGTRKSGSQKTSTKKPSKATTPAADATRTSRRLKLTLKKVNGEGS</sequence>
<comment type="caution">
    <text evidence="3">The sequence shown here is derived from an EMBL/GenBank/DDBJ whole genome shotgun (WGS) entry which is preliminary data.</text>
</comment>
<feature type="compositionally biased region" description="Low complexity" evidence="1">
    <location>
        <begin position="780"/>
        <end position="789"/>
    </location>
</feature>
<dbReference type="OrthoDB" id="5607at2759"/>